<feature type="binding site" evidence="5">
    <location>
        <begin position="225"/>
        <end position="231"/>
    </location>
    <ligand>
        <name>S-adenosyl-L-methionine</name>
        <dbReference type="ChEBI" id="CHEBI:59789"/>
    </ligand>
</feature>
<evidence type="ECO:0000256" key="2">
    <source>
        <dbReference type="ARBA" id="ARBA00022679"/>
    </source>
</evidence>
<sequence>MEDRRLISYFILEDIFSRNIPLKKSYEMRVFGKDKKTASYIKELVYGVVRNKILLDHILEQATGKNINNLSKKVQNLVRIGIYEIFFMNHKDYAVLSTIVDIAKSQTKNQEKFVNWILREFLRNKDKVVIPDDDSLESLSIKYSFPQHFIEYLFEEVGLERTKQLLQFYNSKPPIYAFRIDELEYREFKDNERLTKKEYILDPIYLNIFRSLQLEETIDDVLDLCAAPGGKSFLVKSFLPKSKIVAIDKDAERIEMMNSNIKRLKLKNITTFAADIFKLNLDKLFDLVILDVPCTSTGTIRKNPDVKYNYKKKIDELVEIQKKMIEKAEEFVKDDGLLLYITCSVFKEENHDVVFDFLKKNKDYKMISQFFTFGDPFNGGYGALLRKTGG</sequence>
<feature type="binding site" evidence="5">
    <location>
        <position position="291"/>
    </location>
    <ligand>
        <name>S-adenosyl-L-methionine</name>
        <dbReference type="ChEBI" id="CHEBI:59789"/>
    </ligand>
</feature>
<evidence type="ECO:0000259" key="6">
    <source>
        <dbReference type="PROSITE" id="PS51686"/>
    </source>
</evidence>
<evidence type="ECO:0000313" key="7">
    <source>
        <dbReference type="EMBL" id="HFK23113.1"/>
    </source>
</evidence>
<dbReference type="GO" id="GO:0001510">
    <property type="term" value="P:RNA methylation"/>
    <property type="evidence" value="ECO:0007669"/>
    <property type="project" value="InterPro"/>
</dbReference>
<evidence type="ECO:0000256" key="3">
    <source>
        <dbReference type="ARBA" id="ARBA00022691"/>
    </source>
</evidence>
<protein>
    <submittedName>
        <fullName evidence="7">Methyltransferase domain-containing protein</fullName>
    </submittedName>
</protein>
<proteinExistence type="inferred from homology"/>
<dbReference type="EMBL" id="DSTT01000001">
    <property type="protein sequence ID" value="HFK23113.1"/>
    <property type="molecule type" value="Genomic_DNA"/>
</dbReference>
<dbReference type="SUPFAM" id="SSF48013">
    <property type="entry name" value="NusB-like"/>
    <property type="match status" value="1"/>
</dbReference>
<feature type="binding site" evidence="5">
    <location>
        <position position="275"/>
    </location>
    <ligand>
        <name>S-adenosyl-L-methionine</name>
        <dbReference type="ChEBI" id="CHEBI:59789"/>
    </ligand>
</feature>
<dbReference type="GO" id="GO:0008173">
    <property type="term" value="F:RNA methyltransferase activity"/>
    <property type="evidence" value="ECO:0007669"/>
    <property type="project" value="InterPro"/>
</dbReference>
<dbReference type="PRINTS" id="PR02008">
    <property type="entry name" value="RCMTFAMILY"/>
</dbReference>
<evidence type="ECO:0000256" key="5">
    <source>
        <dbReference type="PROSITE-ProRule" id="PRU01023"/>
    </source>
</evidence>
<keyword evidence="1 5" id="KW-0489">Methyltransferase</keyword>
<dbReference type="InterPro" id="IPR035926">
    <property type="entry name" value="NusB-like_sf"/>
</dbReference>
<comment type="caution">
    <text evidence="7">The sequence shown here is derived from an EMBL/GenBank/DDBJ whole genome shotgun (WGS) entry which is preliminary data.</text>
</comment>
<feature type="binding site" evidence="5">
    <location>
        <position position="248"/>
    </location>
    <ligand>
        <name>S-adenosyl-L-methionine</name>
        <dbReference type="ChEBI" id="CHEBI:59789"/>
    </ligand>
</feature>
<accession>A0A7C3J5A3</accession>
<dbReference type="InterPro" id="IPR006027">
    <property type="entry name" value="NusB_RsmB_TIM44"/>
</dbReference>
<dbReference type="Pfam" id="PF01029">
    <property type="entry name" value="NusB"/>
    <property type="match status" value="1"/>
</dbReference>
<dbReference type="PANTHER" id="PTHR22807:SF53">
    <property type="entry name" value="RIBOSOMAL RNA SMALL SUBUNIT METHYLTRANSFERASE B-RELATED"/>
    <property type="match status" value="1"/>
</dbReference>
<reference evidence="7" key="1">
    <citation type="journal article" date="2020" name="mSystems">
        <title>Genome- and Community-Level Interaction Insights into Carbon Utilization and Element Cycling Functions of Hydrothermarchaeota in Hydrothermal Sediment.</title>
        <authorList>
            <person name="Zhou Z."/>
            <person name="Liu Y."/>
            <person name="Xu W."/>
            <person name="Pan J."/>
            <person name="Luo Z.H."/>
            <person name="Li M."/>
        </authorList>
    </citation>
    <scope>NUCLEOTIDE SEQUENCE [LARGE SCALE GENOMIC DNA]</scope>
    <source>
        <strain evidence="7">SpSt-464</strain>
    </source>
</reference>
<dbReference type="Pfam" id="PF01189">
    <property type="entry name" value="Methyltr_RsmB-F"/>
    <property type="match status" value="1"/>
</dbReference>
<keyword evidence="4 5" id="KW-0694">RNA-binding</keyword>
<dbReference type="Gene3D" id="3.30.70.1170">
    <property type="entry name" value="Sun protein, domain 3"/>
    <property type="match status" value="1"/>
</dbReference>
<keyword evidence="3 5" id="KW-0949">S-adenosyl-L-methionine</keyword>
<keyword evidence="2 5" id="KW-0808">Transferase</keyword>
<dbReference type="InterPro" id="IPR029063">
    <property type="entry name" value="SAM-dependent_MTases_sf"/>
</dbReference>
<organism evidence="7">
    <name type="scientific">candidate division WOR-3 bacterium</name>
    <dbReference type="NCBI Taxonomy" id="2052148"/>
    <lineage>
        <taxon>Bacteria</taxon>
        <taxon>Bacteria division WOR-3</taxon>
    </lineage>
</organism>
<dbReference type="GO" id="GO:0003723">
    <property type="term" value="F:RNA binding"/>
    <property type="evidence" value="ECO:0007669"/>
    <property type="project" value="UniProtKB-UniRule"/>
</dbReference>
<dbReference type="InterPro" id="IPR023267">
    <property type="entry name" value="RCMT"/>
</dbReference>
<name>A0A7C3J5A3_UNCW3</name>
<dbReference type="SUPFAM" id="SSF53335">
    <property type="entry name" value="S-adenosyl-L-methionine-dependent methyltransferases"/>
    <property type="match status" value="1"/>
</dbReference>
<evidence type="ECO:0000256" key="1">
    <source>
        <dbReference type="ARBA" id="ARBA00022603"/>
    </source>
</evidence>
<dbReference type="PANTHER" id="PTHR22807">
    <property type="entry name" value="NOP2 YEAST -RELATED NOL1/NOP2/FMU SUN DOMAIN-CONTAINING"/>
    <property type="match status" value="1"/>
</dbReference>
<comment type="similarity">
    <text evidence="5">Belongs to the class I-like SAM-binding methyltransferase superfamily. RsmB/NOP family.</text>
</comment>
<dbReference type="InterPro" id="IPR049560">
    <property type="entry name" value="MeTrfase_RsmB-F_NOP2_cat"/>
</dbReference>
<dbReference type="CDD" id="cd02440">
    <property type="entry name" value="AdoMet_MTases"/>
    <property type="match status" value="1"/>
</dbReference>
<evidence type="ECO:0000256" key="4">
    <source>
        <dbReference type="ARBA" id="ARBA00022884"/>
    </source>
</evidence>
<dbReference type="InterPro" id="IPR001678">
    <property type="entry name" value="MeTrfase_RsmB-F_NOP2_dom"/>
</dbReference>
<dbReference type="PROSITE" id="PS51686">
    <property type="entry name" value="SAM_MT_RSMB_NOP"/>
    <property type="match status" value="1"/>
</dbReference>
<gene>
    <name evidence="7" type="ORF">ENS15_00450</name>
</gene>
<dbReference type="Gene3D" id="1.10.940.10">
    <property type="entry name" value="NusB-like"/>
    <property type="match status" value="1"/>
</dbReference>
<feature type="active site" description="Nucleophile" evidence="5">
    <location>
        <position position="343"/>
    </location>
</feature>
<dbReference type="AlphaFoldDB" id="A0A7C3J5A3"/>
<dbReference type="Gene3D" id="3.40.50.150">
    <property type="entry name" value="Vaccinia Virus protein VP39"/>
    <property type="match status" value="1"/>
</dbReference>
<dbReference type="GO" id="GO:0006355">
    <property type="term" value="P:regulation of DNA-templated transcription"/>
    <property type="evidence" value="ECO:0007669"/>
    <property type="project" value="InterPro"/>
</dbReference>
<feature type="domain" description="SAM-dependent MTase RsmB/NOP-type" evidence="6">
    <location>
        <begin position="124"/>
        <end position="390"/>
    </location>
</feature>